<name>A0A427T7K2_9PSEU</name>
<dbReference type="GO" id="GO:0000287">
    <property type="term" value="F:magnesium ion binding"/>
    <property type="evidence" value="ECO:0007669"/>
    <property type="project" value="UniProtKB-ARBA"/>
</dbReference>
<organism evidence="4 5">
    <name type="scientific">Amycolatopsis eburnea</name>
    <dbReference type="NCBI Taxonomy" id="2267691"/>
    <lineage>
        <taxon>Bacteria</taxon>
        <taxon>Bacillati</taxon>
        <taxon>Actinomycetota</taxon>
        <taxon>Actinomycetes</taxon>
        <taxon>Pseudonocardiales</taxon>
        <taxon>Pseudonocardiaceae</taxon>
        <taxon>Amycolatopsis</taxon>
    </lineage>
</organism>
<evidence type="ECO:0000256" key="2">
    <source>
        <dbReference type="ARBA" id="ARBA00023002"/>
    </source>
</evidence>
<keyword evidence="1" id="KW-0479">Metal-binding</keyword>
<dbReference type="CDD" id="cd07034">
    <property type="entry name" value="TPP_PYR_PFOR_IOR-alpha_like"/>
    <property type="match status" value="1"/>
</dbReference>
<evidence type="ECO:0000313" key="5">
    <source>
        <dbReference type="Proteomes" id="UP000267081"/>
    </source>
</evidence>
<keyword evidence="2" id="KW-0560">Oxidoreductase</keyword>
<dbReference type="GO" id="GO:0016491">
    <property type="term" value="F:oxidoreductase activity"/>
    <property type="evidence" value="ECO:0007669"/>
    <property type="project" value="UniProtKB-KW"/>
</dbReference>
<dbReference type="OrthoDB" id="5198430at2"/>
<dbReference type="EMBL" id="RSEC01000048">
    <property type="protein sequence ID" value="RSD16347.1"/>
    <property type="molecule type" value="Genomic_DNA"/>
</dbReference>
<gene>
    <name evidence="4" type="ORF">EIY87_22095</name>
</gene>
<protein>
    <recommendedName>
        <fullName evidence="3">Thiamine pyrophosphate enzyme TPP-binding domain-containing protein</fullName>
    </recommendedName>
</protein>
<reference evidence="4 5" key="1">
    <citation type="submission" date="2018-12" db="EMBL/GenBank/DDBJ databases">
        <title>Amycolatopsis eburnea sp. nov. actinomycete associate with arbuscular mycorrhiza fungal spore.</title>
        <authorList>
            <person name="Lumyong S."/>
            <person name="Chaiya L."/>
        </authorList>
    </citation>
    <scope>NUCLEOTIDE SEQUENCE [LARGE SCALE GENOMIC DNA]</scope>
    <source>
        <strain evidence="4 5">GLM-1</strain>
    </source>
</reference>
<accession>A0A427T7K2</accession>
<dbReference type="InterPro" id="IPR002880">
    <property type="entry name" value="Pyrv_Fd/Flavodoxin_OxRdtase_N"/>
</dbReference>
<dbReference type="Proteomes" id="UP000267081">
    <property type="component" value="Unassembled WGS sequence"/>
</dbReference>
<dbReference type="InterPro" id="IPR045025">
    <property type="entry name" value="HACL1-like"/>
</dbReference>
<dbReference type="SUPFAM" id="SSF52518">
    <property type="entry name" value="Thiamin diphosphate-binding fold (THDP-binding)"/>
    <property type="match status" value="2"/>
</dbReference>
<evidence type="ECO:0000259" key="3">
    <source>
        <dbReference type="Pfam" id="PF02775"/>
    </source>
</evidence>
<dbReference type="RefSeq" id="WP_125311226.1">
    <property type="nucleotide sequence ID" value="NZ_RSEC01000048.1"/>
</dbReference>
<proteinExistence type="predicted"/>
<dbReference type="GO" id="GO:0030976">
    <property type="term" value="F:thiamine pyrophosphate binding"/>
    <property type="evidence" value="ECO:0007669"/>
    <property type="project" value="InterPro"/>
</dbReference>
<dbReference type="InterPro" id="IPR011766">
    <property type="entry name" value="TPP_enzyme_TPP-bd"/>
</dbReference>
<feature type="domain" description="Thiamine pyrophosphate enzyme TPP-binding" evidence="3">
    <location>
        <begin position="388"/>
        <end position="464"/>
    </location>
</feature>
<dbReference type="AlphaFoldDB" id="A0A427T7K2"/>
<dbReference type="Pfam" id="PF02775">
    <property type="entry name" value="TPP_enzyme_C"/>
    <property type="match status" value="1"/>
</dbReference>
<dbReference type="PANTHER" id="PTHR43710">
    <property type="entry name" value="2-HYDROXYACYL-COA LYASE"/>
    <property type="match status" value="1"/>
</dbReference>
<evidence type="ECO:0000313" key="4">
    <source>
        <dbReference type="EMBL" id="RSD16347.1"/>
    </source>
</evidence>
<comment type="caution">
    <text evidence="4">The sequence shown here is derived from an EMBL/GenBank/DDBJ whole genome shotgun (WGS) entry which is preliminary data.</text>
</comment>
<keyword evidence="5" id="KW-1185">Reference proteome</keyword>
<dbReference type="PANTHER" id="PTHR43710:SF6">
    <property type="entry name" value="INDOLEPYRUVATE OXIDOREDUCTASE SUBUNIT IORA"/>
    <property type="match status" value="1"/>
</dbReference>
<dbReference type="InterPro" id="IPR029061">
    <property type="entry name" value="THDP-binding"/>
</dbReference>
<sequence length="514" mass="53554">MTATEPALHRAPASTSRDTCHDLADVLDQQIDRVVAVAGSPVTHVAELLAARKAASFEWAINEKAAAETAIGLAAAGCRSCLITKHNGLDLALDPLMNAAVHTIGAGLVIISGDDPDAAGSTCVQDSRLVAHLAGLPAFEPALDGDVDYLVRAALELSESASIPALVKITTRMHQHCATIAAPPPPTRRPQTIHYLSGPRLDRHTAHGLTKLGRHQRHRLIAQPLAEAAFAQPGIVSGTCASPCGTAVIAVGAAAEAVPIGACCRMVVRASVPVPEAVLDFADRHEQTLVIEEPAPVLENWLRARVSRREVLLGRATGHVKPEGLISVPEVEHVLRTHRASSWTQIERKPDVVLTPGPWETLFDAVARLHRAGAFVAADVGSSVRLCYPPYNAADVALCLGSAITVAGGAARTGRRAIAVTGDFALLHTGLEGLLSTAHLQLPLLVIVLANGTQAKTGGQPLPATDIPALVQACGITTIDQWALGSLDVKATEARLSSLISTGLPAAAIVSSNP</sequence>
<dbReference type="Gene3D" id="3.40.50.970">
    <property type="match status" value="2"/>
</dbReference>
<evidence type="ECO:0000256" key="1">
    <source>
        <dbReference type="ARBA" id="ARBA00022723"/>
    </source>
</evidence>